<dbReference type="InterPro" id="IPR003961">
    <property type="entry name" value="FN3_dom"/>
</dbReference>
<reference evidence="5" key="1">
    <citation type="submission" date="2025-08" db="UniProtKB">
        <authorList>
            <consortium name="Ensembl"/>
        </authorList>
    </citation>
    <scope>IDENTIFICATION</scope>
</reference>
<dbReference type="Ensembl" id="ENSAZOT00000007736.1">
    <property type="protein sequence ID" value="ENSAZOP00000007246.1"/>
    <property type="gene ID" value="ENSAZOG00000004632.1"/>
</dbReference>
<dbReference type="SUPFAM" id="SSF49265">
    <property type="entry name" value="Fibronectin type III"/>
    <property type="match status" value="1"/>
</dbReference>
<dbReference type="AlphaFoldDB" id="A0A8B9UGS0"/>
<evidence type="ECO:0000259" key="4">
    <source>
        <dbReference type="PROSITE" id="PS50853"/>
    </source>
</evidence>
<sequence length="453" mass="48870">AQHPSAGGTLPHLSTHTPTLLLSLPETCQKPWWDPRLRLAPEQEVYKENEEVTLSCPEGFEPSFTHIKCSREVQSISAGKPVYREVWKGKGSGGAWTRIRSMVQCVEVFKVVPGTWEVSTTSIKLNWTCSLPDACQRMQATCRLAGPSSPSCEAEEVTAQEMLHGQNGTFTCDHLQPSTFYNVTVSVSPSTILFTWLLRTKATVPEKPERLWLDASTGTLQWQALPSCKGEILGYQLNVTAWGPQDGGFLQVERLRLSSSVTEHPLPAHGPGTRYTVAVRGLTAAGAGAALLGDFQSNGSGKGVRALPPALPSLPCSEHQLLVAMTHNSTALEDACSGELQLFNTSHLPDTYVAAVLNLSNSTDFVLGDGTRGHGFHNAPLRPGWDYTALLRLERRSQQVPVAGGCSSLGAVAPGDVVALGPLLLFYRRKHSSSKPSESNSTIPLRKCRGGAV</sequence>
<dbReference type="PROSITE" id="PS50853">
    <property type="entry name" value="FN3"/>
    <property type="match status" value="1"/>
</dbReference>
<reference evidence="5" key="2">
    <citation type="submission" date="2025-09" db="UniProtKB">
        <authorList>
            <consortium name="Ensembl"/>
        </authorList>
    </citation>
    <scope>IDENTIFICATION</scope>
</reference>
<keyword evidence="6" id="KW-1185">Reference proteome</keyword>
<keyword evidence="1" id="KW-0677">Repeat</keyword>
<dbReference type="PANTHER" id="PTHR24051:SF6">
    <property type="entry name" value="FIBRONECTIN TYPE-III DOMAIN-CONTAINING PROTEIN-RELATED"/>
    <property type="match status" value="1"/>
</dbReference>
<dbReference type="CDD" id="cd00063">
    <property type="entry name" value="FN3"/>
    <property type="match status" value="1"/>
</dbReference>
<dbReference type="InterPro" id="IPR036116">
    <property type="entry name" value="FN3_sf"/>
</dbReference>
<dbReference type="InterPro" id="IPR013783">
    <property type="entry name" value="Ig-like_fold"/>
</dbReference>
<dbReference type="Gene3D" id="2.60.40.10">
    <property type="entry name" value="Immunoglobulins"/>
    <property type="match status" value="1"/>
</dbReference>
<proteinExistence type="predicted"/>
<dbReference type="Proteomes" id="UP000694549">
    <property type="component" value="Unplaced"/>
</dbReference>
<evidence type="ECO:0000313" key="5">
    <source>
        <dbReference type="Ensembl" id="ENSAZOP00000007246.1"/>
    </source>
</evidence>
<organism evidence="5 6">
    <name type="scientific">Anas zonorhyncha</name>
    <name type="common">Eastern spot-billed duck</name>
    <dbReference type="NCBI Taxonomy" id="75864"/>
    <lineage>
        <taxon>Eukaryota</taxon>
        <taxon>Metazoa</taxon>
        <taxon>Chordata</taxon>
        <taxon>Craniata</taxon>
        <taxon>Vertebrata</taxon>
        <taxon>Euteleostomi</taxon>
        <taxon>Archelosauria</taxon>
        <taxon>Archosauria</taxon>
        <taxon>Dinosauria</taxon>
        <taxon>Saurischia</taxon>
        <taxon>Theropoda</taxon>
        <taxon>Coelurosauria</taxon>
        <taxon>Aves</taxon>
        <taxon>Neognathae</taxon>
        <taxon>Galloanserae</taxon>
        <taxon>Anseriformes</taxon>
        <taxon>Anatidae</taxon>
        <taxon>Anatinae</taxon>
        <taxon>Anas</taxon>
    </lineage>
</organism>
<feature type="domain" description="Fibronectin type-III" evidence="4">
    <location>
        <begin position="204"/>
        <end position="301"/>
    </location>
</feature>
<name>A0A8B9UGS0_9AVES</name>
<evidence type="ECO:0000313" key="6">
    <source>
        <dbReference type="Proteomes" id="UP000694549"/>
    </source>
</evidence>
<protein>
    <recommendedName>
        <fullName evidence="4">Fibronectin type-III domain-containing protein</fullName>
    </recommendedName>
</protein>
<evidence type="ECO:0000256" key="1">
    <source>
        <dbReference type="ARBA" id="ARBA00022737"/>
    </source>
</evidence>
<evidence type="ECO:0000256" key="3">
    <source>
        <dbReference type="SAM" id="MobiDB-lite"/>
    </source>
</evidence>
<keyword evidence="2" id="KW-1015">Disulfide bond</keyword>
<feature type="region of interest" description="Disordered" evidence="3">
    <location>
        <begin position="432"/>
        <end position="453"/>
    </location>
</feature>
<evidence type="ECO:0000256" key="2">
    <source>
        <dbReference type="ARBA" id="ARBA00023157"/>
    </source>
</evidence>
<dbReference type="PANTHER" id="PTHR24051">
    <property type="entry name" value="SUSHI DOMAIN-CONTAINING PROTEIN 1"/>
    <property type="match status" value="1"/>
</dbReference>
<accession>A0A8B9UGS0</accession>
<dbReference type="InterPro" id="IPR051622">
    <property type="entry name" value="R-tyr_protein_phosphatases"/>
</dbReference>